<dbReference type="AlphaFoldDB" id="A0A9X7W457"/>
<keyword evidence="1" id="KW-0614">Plasmid</keyword>
<protein>
    <submittedName>
        <fullName evidence="1">Uncharacterized protein</fullName>
    </submittedName>
</protein>
<evidence type="ECO:0000313" key="1">
    <source>
        <dbReference type="EMBL" id="QSO50125.1"/>
    </source>
</evidence>
<organism evidence="1 2">
    <name type="scientific">Alicyclobacillus mengziensis</name>
    <dbReference type="NCBI Taxonomy" id="2931921"/>
    <lineage>
        <taxon>Bacteria</taxon>
        <taxon>Bacillati</taxon>
        <taxon>Bacillota</taxon>
        <taxon>Bacilli</taxon>
        <taxon>Bacillales</taxon>
        <taxon>Alicyclobacillaceae</taxon>
        <taxon>Alicyclobacillus</taxon>
    </lineage>
</organism>
<dbReference type="KEGG" id="afx:JZ786_24475"/>
<geneLocation type="plasmid" evidence="1 2">
    <name>unnamed</name>
</geneLocation>
<evidence type="ECO:0000313" key="2">
    <source>
        <dbReference type="Proteomes" id="UP000663505"/>
    </source>
</evidence>
<dbReference type="EMBL" id="CP071183">
    <property type="protein sequence ID" value="QSO50125.1"/>
    <property type="molecule type" value="Genomic_DNA"/>
</dbReference>
<name>A0A9X7W457_9BACL</name>
<gene>
    <name evidence="1" type="ORF">JZ786_24475</name>
</gene>
<dbReference type="RefSeq" id="WP_206659426.1">
    <property type="nucleotide sequence ID" value="NZ_CP071183.1"/>
</dbReference>
<sequence>MQSFEGMVLDGAGSLFCSVGDLFSLRRTLNELADEYSQYGFHVYRNEFHAVIILLPDETLIFSPGKDFSIRRLSVPV</sequence>
<proteinExistence type="predicted"/>
<reference evidence="1 2" key="1">
    <citation type="submission" date="2021-02" db="EMBL/GenBank/DDBJ databases">
        <title>Alicyclobacillus curvatus sp. nov. and Alicyclobacillus mengziensis sp. nov., two acidophilic bacteria isolated from acid mine drainage.</title>
        <authorList>
            <person name="Huang Y."/>
        </authorList>
    </citation>
    <scope>NUCLEOTIDE SEQUENCE [LARGE SCALE GENOMIC DNA]</scope>
    <source>
        <strain evidence="1 2">S30H14</strain>
        <plasmid evidence="1 2">unnamed</plasmid>
    </source>
</reference>
<keyword evidence="2" id="KW-1185">Reference proteome</keyword>
<dbReference type="Proteomes" id="UP000663505">
    <property type="component" value="Plasmid unnamed"/>
</dbReference>
<accession>A0A9X7W457</accession>